<protein>
    <recommendedName>
        <fullName evidence="4">Histidinol phosphatase</fullName>
    </recommendedName>
</protein>
<evidence type="ECO:0000256" key="1">
    <source>
        <dbReference type="SAM" id="SignalP"/>
    </source>
</evidence>
<evidence type="ECO:0000313" key="2">
    <source>
        <dbReference type="EMBL" id="OWS68768.1"/>
    </source>
</evidence>
<name>A0A254PR21_9BURK</name>
<dbReference type="RefSeq" id="WP_088526267.1">
    <property type="nucleotide sequence ID" value="NZ_NGUP01000007.1"/>
</dbReference>
<dbReference type="SUPFAM" id="SSF51556">
    <property type="entry name" value="Metallo-dependent hydrolases"/>
    <property type="match status" value="1"/>
</dbReference>
<organism evidence="2 3">
    <name type="scientific">Polynucleobacter campilacus</name>
    <dbReference type="NCBI Taxonomy" id="1743163"/>
    <lineage>
        <taxon>Bacteria</taxon>
        <taxon>Pseudomonadati</taxon>
        <taxon>Pseudomonadota</taxon>
        <taxon>Betaproteobacteria</taxon>
        <taxon>Burkholderiales</taxon>
        <taxon>Burkholderiaceae</taxon>
        <taxon>Polynucleobacter</taxon>
    </lineage>
</organism>
<dbReference type="OrthoDB" id="9789440at2"/>
<dbReference type="EMBL" id="NGUP01000007">
    <property type="protein sequence ID" value="OWS68768.1"/>
    <property type="molecule type" value="Genomic_DNA"/>
</dbReference>
<sequence>MGKFQSSKILVAGLMSAGLILTSNITQAQVGFPPPPPKVSPAAGVIDMHVHPDPDVFGRSLTDYELATIARRKGMRGIVIKNHVVTTNARAALVMQQVPGIEVWGGIVLNKSVGGVNPAAVEWMHRMSGGRGKVVWLPTFDSDMHVKTLVDKNQSGIVVAPNGQVTPELEQVLKIIAREDLILATGHISADEVVTVVKRAKELGVKNILITHGLTNIPGLSFEQAKQVTAMGAYIEICYLQFMTGPSAQYKWMTHWEKVDATVVAKAVKEIGADHLVLSTDLGQQGMMTPPDGVENQIAAVKAAGVSQADIDKMMKKNPAKLLGLKD</sequence>
<gene>
    <name evidence="2" type="ORF">CBI31_10040</name>
</gene>
<evidence type="ECO:0000313" key="3">
    <source>
        <dbReference type="Proteomes" id="UP000197528"/>
    </source>
</evidence>
<feature type="chain" id="PRO_5012738922" description="Histidinol phosphatase" evidence="1">
    <location>
        <begin position="29"/>
        <end position="327"/>
    </location>
</feature>
<dbReference type="InterPro" id="IPR032466">
    <property type="entry name" value="Metal_Hydrolase"/>
</dbReference>
<dbReference type="Proteomes" id="UP000197528">
    <property type="component" value="Unassembled WGS sequence"/>
</dbReference>
<keyword evidence="1" id="KW-0732">Signal</keyword>
<dbReference type="AlphaFoldDB" id="A0A254PR21"/>
<comment type="caution">
    <text evidence="2">The sequence shown here is derived from an EMBL/GenBank/DDBJ whole genome shotgun (WGS) entry which is preliminary data.</text>
</comment>
<evidence type="ECO:0008006" key="4">
    <source>
        <dbReference type="Google" id="ProtNLM"/>
    </source>
</evidence>
<feature type="signal peptide" evidence="1">
    <location>
        <begin position="1"/>
        <end position="28"/>
    </location>
</feature>
<keyword evidence="3" id="KW-1185">Reference proteome</keyword>
<proteinExistence type="predicted"/>
<dbReference type="Pfam" id="PF19799">
    <property type="entry name" value="DUF6282"/>
    <property type="match status" value="1"/>
</dbReference>
<dbReference type="Gene3D" id="3.20.20.140">
    <property type="entry name" value="Metal-dependent hydrolases"/>
    <property type="match status" value="1"/>
</dbReference>
<reference evidence="2 3" key="1">
    <citation type="submission" date="2017-05" db="EMBL/GenBank/DDBJ databases">
        <title>Genome of Polynucleobacter sp. MWH-Feld-100.</title>
        <authorList>
            <person name="Hahn M.W."/>
        </authorList>
    </citation>
    <scope>NUCLEOTIDE SEQUENCE [LARGE SCALE GENOMIC DNA]</scope>
    <source>
        <strain evidence="2 3">MWH-Feld-100</strain>
    </source>
</reference>
<accession>A0A254PR21</accession>
<dbReference type="InterPro" id="IPR046249">
    <property type="entry name" value="DUF6282"/>
</dbReference>